<feature type="region of interest" description="Disordered" evidence="1">
    <location>
        <begin position="840"/>
        <end position="864"/>
    </location>
</feature>
<feature type="region of interest" description="Disordered" evidence="1">
    <location>
        <begin position="1"/>
        <end position="48"/>
    </location>
</feature>
<feature type="compositionally biased region" description="Low complexity" evidence="1">
    <location>
        <begin position="378"/>
        <end position="395"/>
    </location>
</feature>
<feature type="compositionally biased region" description="Polar residues" evidence="1">
    <location>
        <begin position="128"/>
        <end position="141"/>
    </location>
</feature>
<feature type="compositionally biased region" description="Acidic residues" evidence="1">
    <location>
        <begin position="788"/>
        <end position="804"/>
    </location>
</feature>
<dbReference type="Proteomes" id="UP000708208">
    <property type="component" value="Unassembled WGS sequence"/>
</dbReference>
<feature type="region of interest" description="Disordered" evidence="1">
    <location>
        <begin position="785"/>
        <end position="820"/>
    </location>
</feature>
<dbReference type="EMBL" id="CAJVCH010506769">
    <property type="protein sequence ID" value="CAG7821326.1"/>
    <property type="molecule type" value="Genomic_DNA"/>
</dbReference>
<organism evidence="2 3">
    <name type="scientific">Allacma fusca</name>
    <dbReference type="NCBI Taxonomy" id="39272"/>
    <lineage>
        <taxon>Eukaryota</taxon>
        <taxon>Metazoa</taxon>
        <taxon>Ecdysozoa</taxon>
        <taxon>Arthropoda</taxon>
        <taxon>Hexapoda</taxon>
        <taxon>Collembola</taxon>
        <taxon>Symphypleona</taxon>
        <taxon>Sminthuridae</taxon>
        <taxon>Allacma</taxon>
    </lineage>
</organism>
<evidence type="ECO:0000256" key="1">
    <source>
        <dbReference type="SAM" id="MobiDB-lite"/>
    </source>
</evidence>
<feature type="compositionally biased region" description="Basic residues" evidence="1">
    <location>
        <begin position="197"/>
        <end position="206"/>
    </location>
</feature>
<accession>A0A8J2KNV7</accession>
<evidence type="ECO:0000313" key="2">
    <source>
        <dbReference type="EMBL" id="CAG7821326.1"/>
    </source>
</evidence>
<feature type="compositionally biased region" description="Basic residues" evidence="1">
    <location>
        <begin position="1"/>
        <end position="10"/>
    </location>
</feature>
<dbReference type="AlphaFoldDB" id="A0A8J2KNV7"/>
<sequence>MEKPSRKLKQNGKNDPVEKPLRKEELSKEGSGNQDEASDEDEVVNYPNHPPIQNGFVVFIHQLNLATTAKEKRTVVEWISDALKMLDIIPEIITVDKLMEQSIATCSKPKVPIIKFSRPTGKQAEMENATTKDNGNSSKPNRVNAKITPSKKKIKIDKSKTVSAAPVTTGQSPLVPTWKGGKVIPQKPVTTSSSKSLQRKSGRPVKLHQMEDKKQEKSSEFRFKVRWIAAQAPRSLDQSVFSVVNDIVQTKNICFPECEHTFRQMKGPRRKDKDTTPDGKHKHGKMHASKTMDVEILHKTMSSQFDVSSYASFDIDQIMKISEASTISQPPVLDNSLKAAFGQQMEETEMEKQKPPKKPPPVPDNHGTQKQAPKPHVNNSESNETGTTKSSESSSLFEIRSTNKNYTTLYNTAVQMALISTNNPFASPYTRTDLPDFHGLPIPGDLKKRELTLTTTLDANGNEVFGISSASKSVVVVIRDLTKSKSGLAMLLKNMLRREGIRSYTISVSDLLSQPKALELMESFAVNGGYDPARDETIGCKILIQKGLDYKLAENRHSVVIVDVADETFVRMWSVYNYGVKLGHKCLILEKKPDGVFENNLKRVFITIRRRFKRRNLCTWPSNRHSATTASSDDFVFKPESLHKLGNQFSLSKQAILAARSVRFAVNVSKLEVFSELARMSTNCILQNENQTDVIREDANPTRGIKSASCLQSHGESIDGNLSRVLRSSLDRKYKHAELPDILGGTAAISMEKITDGDNFSDQPNLSQEEEEGICLLSADDFAGVISDSEDSDDSDDNGMDTLDESGTTVKSHSHSDNSSVDSNFLAALKESALVDIQDGTDLPEFSKEYPAGGPDTDDDTDISVSKSREPLQAMRASLQNSQRLYAYQDADNSTTWDEDQAGGREIHPNKIVSRTSLGKNRKSLLEIHRCKNKNRTGATTSSASDENLFKGWVALPGKDPLEKKNGKGFFLRTHYRLTGLLHRICTCGKKMSKKK</sequence>
<feature type="compositionally biased region" description="Basic and acidic residues" evidence="1">
    <location>
        <begin position="15"/>
        <end position="28"/>
    </location>
</feature>
<gene>
    <name evidence="2" type="ORF">AFUS01_LOCUS31670</name>
</gene>
<evidence type="ECO:0000313" key="3">
    <source>
        <dbReference type="Proteomes" id="UP000708208"/>
    </source>
</evidence>
<protein>
    <submittedName>
        <fullName evidence="2">Uncharacterized protein</fullName>
    </submittedName>
</protein>
<reference evidence="2" key="1">
    <citation type="submission" date="2021-06" db="EMBL/GenBank/DDBJ databases">
        <authorList>
            <person name="Hodson N. C."/>
            <person name="Mongue J. A."/>
            <person name="Jaron S. K."/>
        </authorList>
    </citation>
    <scope>NUCLEOTIDE SEQUENCE</scope>
</reference>
<feature type="region of interest" description="Disordered" evidence="1">
    <location>
        <begin position="344"/>
        <end position="397"/>
    </location>
</feature>
<proteinExistence type="predicted"/>
<keyword evidence="3" id="KW-1185">Reference proteome</keyword>
<feature type="region of interest" description="Disordered" evidence="1">
    <location>
        <begin position="176"/>
        <end position="216"/>
    </location>
</feature>
<feature type="region of interest" description="Disordered" evidence="1">
    <location>
        <begin position="265"/>
        <end position="288"/>
    </location>
</feature>
<feature type="region of interest" description="Disordered" evidence="1">
    <location>
        <begin position="120"/>
        <end position="144"/>
    </location>
</feature>
<name>A0A8J2KNV7_9HEXA</name>
<comment type="caution">
    <text evidence="2">The sequence shown here is derived from an EMBL/GenBank/DDBJ whole genome shotgun (WGS) entry which is preliminary data.</text>
</comment>